<evidence type="ECO:0000256" key="1">
    <source>
        <dbReference type="ARBA" id="ARBA00013134"/>
    </source>
</evidence>
<keyword evidence="8" id="KW-1185">Reference proteome</keyword>
<dbReference type="Gene3D" id="3.40.50.880">
    <property type="match status" value="1"/>
</dbReference>
<dbReference type="SUPFAM" id="SSF52317">
    <property type="entry name" value="Class I glutamine amidotransferase-like"/>
    <property type="match status" value="1"/>
</dbReference>
<evidence type="ECO:0000313" key="7">
    <source>
        <dbReference type="EMBL" id="CAI5758594.1"/>
    </source>
</evidence>
<evidence type="ECO:0000259" key="6">
    <source>
        <dbReference type="Pfam" id="PF01965"/>
    </source>
</evidence>
<dbReference type="Pfam" id="PF01965">
    <property type="entry name" value="DJ-1_PfpI"/>
    <property type="match status" value="1"/>
</dbReference>
<name>A0A9W4XH46_9ASCO</name>
<dbReference type="FunFam" id="3.40.50.880:FF:000051">
    <property type="entry name" value="Glutathione-independent glyoxalase HSP31"/>
    <property type="match status" value="1"/>
</dbReference>
<comment type="caution">
    <text evidence="7">The sequence shown here is derived from an EMBL/GenBank/DDBJ whole genome shotgun (WGS) entry which is preliminary data.</text>
</comment>
<evidence type="ECO:0000256" key="4">
    <source>
        <dbReference type="ARBA" id="ARBA00038493"/>
    </source>
</evidence>
<reference evidence="7" key="1">
    <citation type="submission" date="2022-12" db="EMBL/GenBank/DDBJ databases">
        <authorList>
            <person name="Brejova B."/>
        </authorList>
    </citation>
    <scope>NUCLEOTIDE SEQUENCE</scope>
</reference>
<protein>
    <recommendedName>
        <fullName evidence="1">D-lactate dehydratase</fullName>
        <ecNumber evidence="1">4.2.1.130</ecNumber>
    </recommendedName>
</protein>
<evidence type="ECO:0000313" key="8">
    <source>
        <dbReference type="Proteomes" id="UP001152885"/>
    </source>
</evidence>
<comment type="similarity">
    <text evidence="4">Belongs to the peptidase C56 family. HSP31-like subfamily.</text>
</comment>
<dbReference type="PANTHER" id="PTHR48094">
    <property type="entry name" value="PROTEIN/NUCLEIC ACID DEGLYCASE DJ-1-RELATED"/>
    <property type="match status" value="1"/>
</dbReference>
<dbReference type="GO" id="GO:0019172">
    <property type="term" value="F:glyoxalase III activity"/>
    <property type="evidence" value="ECO:0007669"/>
    <property type="project" value="UniProtKB-EC"/>
</dbReference>
<feature type="domain" description="DJ-1/PfpI" evidence="6">
    <location>
        <begin position="28"/>
        <end position="231"/>
    </location>
</feature>
<dbReference type="EMBL" id="CANTUO010000003">
    <property type="protein sequence ID" value="CAI5758594.1"/>
    <property type="molecule type" value="Genomic_DNA"/>
</dbReference>
<dbReference type="EC" id="4.2.1.130" evidence="1"/>
<sequence length="236" mass="25795">MVQKVLLAVTSYYGPFYDDGAKTGLFATEAIEPFEIFRKQGFEVTIASETGKFGYDEHSLSQDFLAGEARKIYEDKNSEFNKAINNIKKASDLDASDYDIFFAAGGHGTLFDFDKAAALHEIAKITYEDKNGVVSAVCHGPVIFQNLNLADGTPLIKGKKVTGFTDKGEQEMKVVDALRKYAVPTVKQIAEEEGATYVEPQGPWDTFTVTDSKIVTGVNPQSAEKTASDAIKAYSD</sequence>
<dbReference type="AlphaFoldDB" id="A0A9W4XH46"/>
<dbReference type="OrthoDB" id="543156at2759"/>
<keyword evidence="3" id="KW-0456">Lyase</keyword>
<dbReference type="GO" id="GO:0005737">
    <property type="term" value="C:cytoplasm"/>
    <property type="evidence" value="ECO:0007669"/>
    <property type="project" value="TreeGrafter"/>
</dbReference>
<organism evidence="7 8">
    <name type="scientific">Candida verbasci</name>
    <dbReference type="NCBI Taxonomy" id="1227364"/>
    <lineage>
        <taxon>Eukaryota</taxon>
        <taxon>Fungi</taxon>
        <taxon>Dikarya</taxon>
        <taxon>Ascomycota</taxon>
        <taxon>Saccharomycotina</taxon>
        <taxon>Pichiomycetes</taxon>
        <taxon>Debaryomycetaceae</taxon>
        <taxon>Candida/Lodderomyces clade</taxon>
        <taxon>Candida</taxon>
    </lineage>
</organism>
<keyword evidence="2" id="KW-0346">Stress response</keyword>
<dbReference type="InterPro" id="IPR029062">
    <property type="entry name" value="Class_I_gatase-like"/>
</dbReference>
<evidence type="ECO:0000256" key="2">
    <source>
        <dbReference type="ARBA" id="ARBA00023016"/>
    </source>
</evidence>
<evidence type="ECO:0000256" key="3">
    <source>
        <dbReference type="ARBA" id="ARBA00023239"/>
    </source>
</evidence>
<gene>
    <name evidence="7" type="ORF">CANVERA_P3106</name>
</gene>
<proteinExistence type="inferred from homology"/>
<comment type="catalytic activity">
    <reaction evidence="5">
        <text>methylglyoxal + H2O = (R)-lactate + H(+)</text>
        <dbReference type="Rhea" id="RHEA:27754"/>
        <dbReference type="ChEBI" id="CHEBI:15377"/>
        <dbReference type="ChEBI" id="CHEBI:15378"/>
        <dbReference type="ChEBI" id="CHEBI:16004"/>
        <dbReference type="ChEBI" id="CHEBI:17158"/>
        <dbReference type="EC" id="4.2.1.130"/>
    </reaction>
</comment>
<dbReference type="InterPro" id="IPR050325">
    <property type="entry name" value="Prot/Nucl_acid_deglycase"/>
</dbReference>
<dbReference type="InterPro" id="IPR002818">
    <property type="entry name" value="DJ-1/PfpI"/>
</dbReference>
<evidence type="ECO:0000256" key="5">
    <source>
        <dbReference type="ARBA" id="ARBA00048082"/>
    </source>
</evidence>
<dbReference type="PANTHER" id="PTHR48094:SF11">
    <property type="entry name" value="GLUTATHIONE-INDEPENDENT GLYOXALASE HSP31-RELATED"/>
    <property type="match status" value="1"/>
</dbReference>
<dbReference type="Proteomes" id="UP001152885">
    <property type="component" value="Unassembled WGS sequence"/>
</dbReference>
<accession>A0A9W4XH46</accession>
<dbReference type="GO" id="GO:0019243">
    <property type="term" value="P:methylglyoxal catabolic process to D-lactate via S-lactoyl-glutathione"/>
    <property type="evidence" value="ECO:0007669"/>
    <property type="project" value="TreeGrafter"/>
</dbReference>